<dbReference type="AlphaFoldDB" id="V2UKC3"/>
<dbReference type="GO" id="GO:0005829">
    <property type="term" value="C:cytosol"/>
    <property type="evidence" value="ECO:0007669"/>
    <property type="project" value="TreeGrafter"/>
</dbReference>
<keyword evidence="7" id="KW-1185">Reference proteome</keyword>
<keyword evidence="1" id="KW-0813">Transport</keyword>
<keyword evidence="2" id="KW-0249">Electron transport</keyword>
<dbReference type="EMBL" id="AYEU01000011">
    <property type="protein sequence ID" value="ESK49046.1"/>
    <property type="molecule type" value="Genomic_DNA"/>
</dbReference>
<evidence type="ECO:0000256" key="4">
    <source>
        <dbReference type="ARBA" id="ARBA00023284"/>
    </source>
</evidence>
<evidence type="ECO:0000313" key="6">
    <source>
        <dbReference type="EMBL" id="ESK49046.1"/>
    </source>
</evidence>
<evidence type="ECO:0000256" key="3">
    <source>
        <dbReference type="ARBA" id="ARBA00023157"/>
    </source>
</evidence>
<keyword evidence="3" id="KW-1015">Disulfide bond</keyword>
<evidence type="ECO:0000313" key="7">
    <source>
        <dbReference type="Proteomes" id="UP000018418"/>
    </source>
</evidence>
<protein>
    <recommendedName>
        <fullName evidence="5">Thioredoxin domain-containing protein</fullName>
    </recommendedName>
</protein>
<dbReference type="Pfam" id="PF00085">
    <property type="entry name" value="Thioredoxin"/>
    <property type="match status" value="1"/>
</dbReference>
<evidence type="ECO:0000256" key="1">
    <source>
        <dbReference type="ARBA" id="ARBA00022448"/>
    </source>
</evidence>
<proteinExistence type="predicted"/>
<dbReference type="GO" id="GO:0045454">
    <property type="term" value="P:cell redox homeostasis"/>
    <property type="evidence" value="ECO:0007669"/>
    <property type="project" value="TreeGrafter"/>
</dbReference>
<dbReference type="HOGENOM" id="CLU_090389_10_4_6"/>
<sequence>MTSIVEYNEDNFSDFERYEGVAMIGFYAPWCESCGLLNLRLQQLAAQFDDVKFGQVNVDQAPIVTLRYNVYGLPTVLLFKSGVIIERIAGLQSLARYAKAIRTALAGE</sequence>
<dbReference type="InterPro" id="IPR036249">
    <property type="entry name" value="Thioredoxin-like_sf"/>
</dbReference>
<accession>V2UKC3</accession>
<reference evidence="6 7" key="1">
    <citation type="submission" date="2013-10" db="EMBL/GenBank/DDBJ databases">
        <title>The Genome Sequence of Acinetobacter brisouii CIP 110357.</title>
        <authorList>
            <consortium name="The Broad Institute Genomics Platform"/>
            <consortium name="The Broad Institute Genome Sequencing Center for Infectious Disease"/>
            <person name="Cerqueira G."/>
            <person name="Feldgarden M."/>
            <person name="Courvalin P."/>
            <person name="Grillot-Courvalin C."/>
            <person name="Clermont D."/>
            <person name="Rocha E."/>
            <person name="Yoon E.-J."/>
            <person name="Nemec A."/>
            <person name="Young S.K."/>
            <person name="Zeng Q."/>
            <person name="Gargeya S."/>
            <person name="Fitzgerald M."/>
            <person name="Abouelleil A."/>
            <person name="Alvarado L."/>
            <person name="Berlin A.M."/>
            <person name="Chapman S.B."/>
            <person name="Gainer-Dewar J."/>
            <person name="Goldberg J."/>
            <person name="Gnerre S."/>
            <person name="Griggs A."/>
            <person name="Gujja S."/>
            <person name="Hansen M."/>
            <person name="Howarth C."/>
            <person name="Imamovic A."/>
            <person name="Ireland A."/>
            <person name="Larimer J."/>
            <person name="McCowan C."/>
            <person name="Murphy C."/>
            <person name="Pearson M."/>
            <person name="Poon T.W."/>
            <person name="Priest M."/>
            <person name="Roberts A."/>
            <person name="Saif S."/>
            <person name="Shea T."/>
            <person name="Sykes S."/>
            <person name="Wortman J."/>
            <person name="Nusbaum C."/>
            <person name="Birren B."/>
        </authorList>
    </citation>
    <scope>NUCLEOTIDE SEQUENCE [LARGE SCALE GENOMIC DNA]</scope>
    <source>
        <strain evidence="6 7">CIP 110357</strain>
    </source>
</reference>
<name>V2UKC3_9GAMM</name>
<organism evidence="6 7">
    <name type="scientific">Acinetobacter brisouii CIP 110357</name>
    <dbReference type="NCBI Taxonomy" id="1341683"/>
    <lineage>
        <taxon>Bacteria</taxon>
        <taxon>Pseudomonadati</taxon>
        <taxon>Pseudomonadota</taxon>
        <taxon>Gammaproteobacteria</taxon>
        <taxon>Moraxellales</taxon>
        <taxon>Moraxellaceae</taxon>
        <taxon>Acinetobacter</taxon>
    </lineage>
</organism>
<evidence type="ECO:0000256" key="2">
    <source>
        <dbReference type="ARBA" id="ARBA00022982"/>
    </source>
</evidence>
<dbReference type="STRING" id="396323.VH98_03660"/>
<dbReference type="Proteomes" id="UP000018418">
    <property type="component" value="Unassembled WGS sequence"/>
</dbReference>
<dbReference type="PROSITE" id="PS00194">
    <property type="entry name" value="THIOREDOXIN_1"/>
    <property type="match status" value="1"/>
</dbReference>
<keyword evidence="4" id="KW-0676">Redox-active center</keyword>
<dbReference type="GO" id="GO:0015035">
    <property type="term" value="F:protein-disulfide reductase activity"/>
    <property type="evidence" value="ECO:0007669"/>
    <property type="project" value="TreeGrafter"/>
</dbReference>
<gene>
    <name evidence="6" type="ORF">P255_02785</name>
</gene>
<dbReference type="PANTHER" id="PTHR45663:SF11">
    <property type="entry name" value="GEO12009P1"/>
    <property type="match status" value="1"/>
</dbReference>
<dbReference type="PATRIC" id="fig|1341683.3.peg.2754"/>
<dbReference type="InterPro" id="IPR017937">
    <property type="entry name" value="Thioredoxin_CS"/>
</dbReference>
<feature type="domain" description="Thioredoxin" evidence="5">
    <location>
        <begin position="1"/>
        <end position="106"/>
    </location>
</feature>
<dbReference type="SUPFAM" id="SSF52833">
    <property type="entry name" value="Thioredoxin-like"/>
    <property type="match status" value="1"/>
</dbReference>
<dbReference type="PANTHER" id="PTHR45663">
    <property type="entry name" value="GEO12009P1"/>
    <property type="match status" value="1"/>
</dbReference>
<dbReference type="PROSITE" id="PS51352">
    <property type="entry name" value="THIOREDOXIN_2"/>
    <property type="match status" value="1"/>
</dbReference>
<comment type="caution">
    <text evidence="6">The sequence shown here is derived from an EMBL/GenBank/DDBJ whole genome shotgun (WGS) entry which is preliminary data.</text>
</comment>
<dbReference type="Gene3D" id="3.40.30.10">
    <property type="entry name" value="Glutaredoxin"/>
    <property type="match status" value="1"/>
</dbReference>
<evidence type="ECO:0000259" key="5">
    <source>
        <dbReference type="PROSITE" id="PS51352"/>
    </source>
</evidence>
<dbReference type="CDD" id="cd02947">
    <property type="entry name" value="TRX_family"/>
    <property type="match status" value="1"/>
</dbReference>
<dbReference type="InterPro" id="IPR013766">
    <property type="entry name" value="Thioredoxin_domain"/>
</dbReference>
<dbReference type="OrthoDB" id="4964771at2"/>
<dbReference type="RefSeq" id="WP_004898207.1">
    <property type="nucleotide sequence ID" value="NZ_BBTI01000010.1"/>
</dbReference>